<dbReference type="AlphaFoldDB" id="A0A1H6QT75"/>
<evidence type="ECO:0000313" key="3">
    <source>
        <dbReference type="Proteomes" id="UP000199702"/>
    </source>
</evidence>
<keyword evidence="1" id="KW-1133">Transmembrane helix</keyword>
<keyword evidence="3" id="KW-1185">Reference proteome</keyword>
<dbReference type="RefSeq" id="WP_091307255.1">
    <property type="nucleotide sequence ID" value="NZ_CBCSJU010000001.1"/>
</dbReference>
<evidence type="ECO:0000256" key="1">
    <source>
        <dbReference type="SAM" id="Phobius"/>
    </source>
</evidence>
<reference evidence="3" key="1">
    <citation type="submission" date="2016-10" db="EMBL/GenBank/DDBJ databases">
        <authorList>
            <person name="Varghese N."/>
            <person name="Submissions S."/>
        </authorList>
    </citation>
    <scope>NUCLEOTIDE SEQUENCE [LARGE SCALE GENOMIC DNA]</scope>
    <source>
        <strain evidence="3">DSM 17934</strain>
    </source>
</reference>
<organism evidence="2 3">
    <name type="scientific">Flavobacterium terrigena</name>
    <dbReference type="NCBI Taxonomy" id="402734"/>
    <lineage>
        <taxon>Bacteria</taxon>
        <taxon>Pseudomonadati</taxon>
        <taxon>Bacteroidota</taxon>
        <taxon>Flavobacteriia</taxon>
        <taxon>Flavobacteriales</taxon>
        <taxon>Flavobacteriaceae</taxon>
        <taxon>Flavobacterium</taxon>
    </lineage>
</organism>
<dbReference type="STRING" id="402734.SAMN05660918_0474"/>
<dbReference type="OrthoDB" id="4547866at2"/>
<keyword evidence="1" id="KW-0472">Membrane</keyword>
<keyword evidence="1" id="KW-0812">Transmembrane</keyword>
<accession>A0A1H6QT75</accession>
<evidence type="ECO:0000313" key="2">
    <source>
        <dbReference type="EMBL" id="SEI42172.1"/>
    </source>
</evidence>
<gene>
    <name evidence="2" type="ORF">SAMN05660918_0474</name>
</gene>
<protein>
    <recommendedName>
        <fullName evidence="4">Dialkylresorcinol condensing enzyme DarA</fullName>
    </recommendedName>
</protein>
<dbReference type="Gene3D" id="3.40.50.360">
    <property type="match status" value="1"/>
</dbReference>
<name>A0A1H6QT75_9FLAO</name>
<dbReference type="SUPFAM" id="SSF52218">
    <property type="entry name" value="Flavoproteins"/>
    <property type="match status" value="1"/>
</dbReference>
<proteinExistence type="predicted"/>
<dbReference type="EMBL" id="FNYA01000001">
    <property type="protein sequence ID" value="SEI42172.1"/>
    <property type="molecule type" value="Genomic_DNA"/>
</dbReference>
<feature type="transmembrane region" description="Helical" evidence="1">
    <location>
        <begin position="262"/>
        <end position="281"/>
    </location>
</feature>
<evidence type="ECO:0008006" key="4">
    <source>
        <dbReference type="Google" id="ProtNLM"/>
    </source>
</evidence>
<sequence>MKNVLVVHYSQSGQLTEILDNITLPFSSEDEINVTHYTIEMEKEFPFPWNKSAFFDAFPESFLQIPSEIKAPSNAILEKKYDLIILGYQVWYLSPSIPVNSFLKSSFAKQLFQDTPVITVIGARNMWVKAQEKMKVLLSDLGAKLVGNIALVDRNINHVSVVTIVHWMFTGEKTKYLGIFPKPGVSESEIKNASKFGNVIQQALKNNNFLTLQEDLLKLDAVEIRAFLVEMDKKANKMFKIWSNFIINKKKSRESWLKVFNVYLWVAIWLISPIVFILHLLKYPFIANKIAKEKNLYKKI</sequence>
<dbReference type="InterPro" id="IPR029039">
    <property type="entry name" value="Flavoprotein-like_sf"/>
</dbReference>
<dbReference type="Proteomes" id="UP000199702">
    <property type="component" value="Unassembled WGS sequence"/>
</dbReference>